<protein>
    <submittedName>
        <fullName evidence="3">Myo-inositol-2-dehydrogenase</fullName>
    </submittedName>
</protein>
<dbReference type="AlphaFoldDB" id="A0A0W0YV37"/>
<dbReference type="SUPFAM" id="SSF55347">
    <property type="entry name" value="Glyceraldehyde-3-phosphate dehydrogenase-like, C-terminal domain"/>
    <property type="match status" value="1"/>
</dbReference>
<dbReference type="Pfam" id="PF02894">
    <property type="entry name" value="GFO_IDH_MocA_C"/>
    <property type="match status" value="1"/>
</dbReference>
<dbReference type="Gene3D" id="3.40.50.720">
    <property type="entry name" value="NAD(P)-binding Rossmann-like Domain"/>
    <property type="match status" value="1"/>
</dbReference>
<dbReference type="InterPro" id="IPR052515">
    <property type="entry name" value="Gfo/Idh/MocA_Oxidoreductase"/>
</dbReference>
<evidence type="ECO:0000259" key="1">
    <source>
        <dbReference type="Pfam" id="PF01408"/>
    </source>
</evidence>
<dbReference type="PANTHER" id="PTHR43249">
    <property type="entry name" value="UDP-N-ACETYL-2-AMINO-2-DEOXY-D-GLUCURONATE OXIDASE"/>
    <property type="match status" value="1"/>
</dbReference>
<evidence type="ECO:0000259" key="2">
    <source>
        <dbReference type="Pfam" id="PF02894"/>
    </source>
</evidence>
<keyword evidence="4" id="KW-1185">Reference proteome</keyword>
<dbReference type="STRING" id="1122169.Lsha_1449"/>
<organism evidence="3 4">
    <name type="scientific">Legionella shakespearei DSM 23087</name>
    <dbReference type="NCBI Taxonomy" id="1122169"/>
    <lineage>
        <taxon>Bacteria</taxon>
        <taxon>Pseudomonadati</taxon>
        <taxon>Pseudomonadota</taxon>
        <taxon>Gammaproteobacteria</taxon>
        <taxon>Legionellales</taxon>
        <taxon>Legionellaceae</taxon>
        <taxon>Legionella</taxon>
    </lineage>
</organism>
<dbReference type="Gene3D" id="3.30.360.10">
    <property type="entry name" value="Dihydrodipicolinate Reductase, domain 2"/>
    <property type="match status" value="1"/>
</dbReference>
<dbReference type="InterPro" id="IPR000683">
    <property type="entry name" value="Gfo/Idh/MocA-like_OxRdtase_N"/>
</dbReference>
<dbReference type="Pfam" id="PF01408">
    <property type="entry name" value="GFO_IDH_MocA"/>
    <property type="match status" value="1"/>
</dbReference>
<dbReference type="eggNOG" id="COG0673">
    <property type="taxonomic scope" value="Bacteria"/>
</dbReference>
<dbReference type="RefSeq" id="WP_018577597.1">
    <property type="nucleotide sequence ID" value="NZ_KB892404.1"/>
</dbReference>
<dbReference type="InterPro" id="IPR004104">
    <property type="entry name" value="Gfo/Idh/MocA-like_OxRdtase_C"/>
</dbReference>
<evidence type="ECO:0000313" key="3">
    <source>
        <dbReference type="EMBL" id="KTD60732.1"/>
    </source>
</evidence>
<feature type="domain" description="Gfo/Idh/MocA-like oxidoreductase C-terminal" evidence="2">
    <location>
        <begin position="133"/>
        <end position="337"/>
    </location>
</feature>
<dbReference type="OrthoDB" id="9801953at2"/>
<dbReference type="EMBL" id="LNYW01000043">
    <property type="protein sequence ID" value="KTD60732.1"/>
    <property type="molecule type" value="Genomic_DNA"/>
</dbReference>
<dbReference type="InterPro" id="IPR036291">
    <property type="entry name" value="NAD(P)-bd_dom_sf"/>
</dbReference>
<dbReference type="GO" id="GO:0000166">
    <property type="term" value="F:nucleotide binding"/>
    <property type="evidence" value="ECO:0007669"/>
    <property type="project" value="InterPro"/>
</dbReference>
<evidence type="ECO:0000313" key="4">
    <source>
        <dbReference type="Proteomes" id="UP000054600"/>
    </source>
</evidence>
<sequence>MRKHRIALIGCGRISHKHLEAIYQNRDRLELVALCDIDQTRKDSVNIDVPFYTSLESLVKEQDFDLVSLCTPSGLHPPQAIFFAEHGKHVITEKPMATRWQDGLAMIKSFDAAGKHLFVVKQNRLNPTVQLLKKAIDEHWFGKIYTIHSNVFWTRPQSYYDQDKWRGTWEFDGGALMNQASHYVDLLEWLGGPVECVQAMMATQARDIEVEDSVVVNMKWRRGAIGSMCVSMLTYPQNMEGSITILGEKGTVRLGGVALNSFEVWDFETNLAPSLAAANEAGYQTNSVYGNGHSPYYKNVLDALDNLDTAIADGREGLLSLELLIACYRSAQSKKSIYLPLEL</sequence>
<feature type="domain" description="Gfo/Idh/MocA-like oxidoreductase N-terminal" evidence="1">
    <location>
        <begin position="5"/>
        <end position="119"/>
    </location>
</feature>
<dbReference type="PATRIC" id="fig|1122169.6.peg.1670"/>
<dbReference type="Proteomes" id="UP000054600">
    <property type="component" value="Unassembled WGS sequence"/>
</dbReference>
<reference evidence="3 4" key="1">
    <citation type="submission" date="2015-11" db="EMBL/GenBank/DDBJ databases">
        <title>Genomic analysis of 38 Legionella species identifies large and diverse effector repertoires.</title>
        <authorList>
            <person name="Burstein D."/>
            <person name="Amaro F."/>
            <person name="Zusman T."/>
            <person name="Lifshitz Z."/>
            <person name="Cohen O."/>
            <person name="Gilbert J.A."/>
            <person name="Pupko T."/>
            <person name="Shuman H.A."/>
            <person name="Segal G."/>
        </authorList>
    </citation>
    <scope>NUCLEOTIDE SEQUENCE [LARGE SCALE GENOMIC DNA]</scope>
    <source>
        <strain evidence="3 4">ATCC 49655</strain>
    </source>
</reference>
<proteinExistence type="predicted"/>
<comment type="caution">
    <text evidence="3">The sequence shown here is derived from an EMBL/GenBank/DDBJ whole genome shotgun (WGS) entry which is preliminary data.</text>
</comment>
<dbReference type="PANTHER" id="PTHR43249:SF1">
    <property type="entry name" value="D-GLUCOSIDE 3-DEHYDROGENASE"/>
    <property type="match status" value="1"/>
</dbReference>
<gene>
    <name evidence="3" type="primary">iolG_1</name>
    <name evidence="3" type="ORF">Lsha_1449</name>
</gene>
<name>A0A0W0YV37_9GAMM</name>
<accession>A0A0W0YV37</accession>
<dbReference type="SUPFAM" id="SSF51735">
    <property type="entry name" value="NAD(P)-binding Rossmann-fold domains"/>
    <property type="match status" value="1"/>
</dbReference>